<protein>
    <submittedName>
        <fullName evidence="4">Surfactin synthase thioesterase subunit</fullName>
    </submittedName>
</protein>
<dbReference type="Proteomes" id="UP000556436">
    <property type="component" value="Unassembled WGS sequence"/>
</dbReference>
<reference evidence="4 5" key="1">
    <citation type="submission" date="2020-08" db="EMBL/GenBank/DDBJ databases">
        <title>Genomic Encyclopedia of Type Strains, Phase III (KMG-III): the genomes of soil and plant-associated and newly described type strains.</title>
        <authorList>
            <person name="Whitman W."/>
        </authorList>
    </citation>
    <scope>NUCLEOTIDE SEQUENCE [LARGE SCALE GENOMIC DNA]</scope>
    <source>
        <strain evidence="4 5">CECT 3265</strain>
    </source>
</reference>
<dbReference type="Gene3D" id="3.40.50.1820">
    <property type="entry name" value="alpha/beta hydrolase"/>
    <property type="match status" value="1"/>
</dbReference>
<feature type="domain" description="Thioesterase TesA-like" evidence="3">
    <location>
        <begin position="24"/>
        <end position="246"/>
    </location>
</feature>
<dbReference type="EMBL" id="JACHJG010000002">
    <property type="protein sequence ID" value="MBB4885431.1"/>
    <property type="molecule type" value="Genomic_DNA"/>
</dbReference>
<comment type="caution">
    <text evidence="4">The sequence shown here is derived from an EMBL/GenBank/DDBJ whole genome shotgun (WGS) entry which is preliminary data.</text>
</comment>
<sequence>MAARQDTTVIRIKQPDHNTRRTLLCLGFCGGGTGPYHAWSEHVPEDVALSAICYPGREGRFLEPCARDWEELAADTTTAVLSAVDGPYVLFGHSMGGWMAFDVASRIESSGGPLPEALVVSSCNAPDRGLTPRDMFPARQDSDAQLLDWMLSNGLMPAHVMEDPDLQDMAVELMREDIRVRDTFGYRPGTAVSVPVQMLSATDDDVIEKDAGDQWSRVALGPYRHDVLPGGHFYTPDIWRELPVHITALTASMAPAPA</sequence>
<evidence type="ECO:0000256" key="2">
    <source>
        <dbReference type="ARBA" id="ARBA00022801"/>
    </source>
</evidence>
<dbReference type="GO" id="GO:0016787">
    <property type="term" value="F:hydrolase activity"/>
    <property type="evidence" value="ECO:0007669"/>
    <property type="project" value="UniProtKB-KW"/>
</dbReference>
<keyword evidence="5" id="KW-1185">Reference proteome</keyword>
<evidence type="ECO:0000259" key="3">
    <source>
        <dbReference type="SMART" id="SM00824"/>
    </source>
</evidence>
<evidence type="ECO:0000313" key="5">
    <source>
        <dbReference type="Proteomes" id="UP000556436"/>
    </source>
</evidence>
<dbReference type="RefSeq" id="WP_184731919.1">
    <property type="nucleotide sequence ID" value="NZ_BMRW01000011.1"/>
</dbReference>
<evidence type="ECO:0000256" key="1">
    <source>
        <dbReference type="ARBA" id="ARBA00007169"/>
    </source>
</evidence>
<comment type="similarity">
    <text evidence="1">Belongs to the thioesterase family.</text>
</comment>
<dbReference type="InterPro" id="IPR001031">
    <property type="entry name" value="Thioesterase"/>
</dbReference>
<name>A0A7W7L993_STRNE</name>
<dbReference type="InterPro" id="IPR029058">
    <property type="entry name" value="AB_hydrolase_fold"/>
</dbReference>
<dbReference type="SMART" id="SM00824">
    <property type="entry name" value="PKS_TE"/>
    <property type="match status" value="1"/>
</dbReference>
<proteinExistence type="inferred from homology"/>
<dbReference type="AlphaFoldDB" id="A0A7W7L993"/>
<dbReference type="Pfam" id="PF00975">
    <property type="entry name" value="Thioesterase"/>
    <property type="match status" value="1"/>
</dbReference>
<dbReference type="InterPro" id="IPR012223">
    <property type="entry name" value="TEII"/>
</dbReference>
<dbReference type="PANTHER" id="PTHR11487:SF0">
    <property type="entry name" value="S-ACYL FATTY ACID SYNTHASE THIOESTERASE, MEDIUM CHAIN"/>
    <property type="match status" value="1"/>
</dbReference>
<dbReference type="GO" id="GO:0008610">
    <property type="term" value="P:lipid biosynthetic process"/>
    <property type="evidence" value="ECO:0007669"/>
    <property type="project" value="TreeGrafter"/>
</dbReference>
<accession>A0A7W7L993</accession>
<evidence type="ECO:0000313" key="4">
    <source>
        <dbReference type="EMBL" id="MBB4885431.1"/>
    </source>
</evidence>
<gene>
    <name evidence="4" type="ORF">FHS38_001459</name>
</gene>
<keyword evidence="2" id="KW-0378">Hydrolase</keyword>
<dbReference type="PANTHER" id="PTHR11487">
    <property type="entry name" value="THIOESTERASE"/>
    <property type="match status" value="1"/>
</dbReference>
<organism evidence="4 5">
    <name type="scientific">Streptomyces netropsis</name>
    <name type="common">Streptoverticillium netropsis</name>
    <dbReference type="NCBI Taxonomy" id="55404"/>
    <lineage>
        <taxon>Bacteria</taxon>
        <taxon>Bacillati</taxon>
        <taxon>Actinomycetota</taxon>
        <taxon>Actinomycetes</taxon>
        <taxon>Kitasatosporales</taxon>
        <taxon>Streptomycetaceae</taxon>
        <taxon>Streptomyces</taxon>
    </lineage>
</organism>
<dbReference type="InterPro" id="IPR020802">
    <property type="entry name" value="TesA-like"/>
</dbReference>
<dbReference type="SUPFAM" id="SSF53474">
    <property type="entry name" value="alpha/beta-Hydrolases"/>
    <property type="match status" value="1"/>
</dbReference>